<dbReference type="PANTHER" id="PTHR47336:SF2">
    <property type="entry name" value="TRANSCRIPTION FACTOR HMS1-RELATED"/>
    <property type="match status" value="1"/>
</dbReference>
<comment type="caution">
    <text evidence="3">The sequence shown here is derived from an EMBL/GenBank/DDBJ whole genome shotgun (WGS) entry which is preliminary data.</text>
</comment>
<feature type="compositionally biased region" description="Basic residues" evidence="1">
    <location>
        <begin position="246"/>
        <end position="255"/>
    </location>
</feature>
<evidence type="ECO:0000256" key="1">
    <source>
        <dbReference type="SAM" id="MobiDB-lite"/>
    </source>
</evidence>
<reference evidence="3" key="1">
    <citation type="submission" date="2023-06" db="EMBL/GenBank/DDBJ databases">
        <title>Draft genome of Marssonina rosae.</title>
        <authorList>
            <person name="Cheng Q."/>
        </authorList>
    </citation>
    <scope>NUCLEOTIDE SEQUENCE</scope>
    <source>
        <strain evidence="3">R4</strain>
    </source>
</reference>
<evidence type="ECO:0000259" key="2">
    <source>
        <dbReference type="PROSITE" id="PS50888"/>
    </source>
</evidence>
<dbReference type="SUPFAM" id="SSF47459">
    <property type="entry name" value="HLH, helix-loop-helix DNA-binding domain"/>
    <property type="match status" value="1"/>
</dbReference>
<dbReference type="Pfam" id="PF00010">
    <property type="entry name" value="HLH"/>
    <property type="match status" value="1"/>
</dbReference>
<dbReference type="Proteomes" id="UP001285354">
    <property type="component" value="Unassembled WGS sequence"/>
</dbReference>
<protein>
    <recommendedName>
        <fullName evidence="2">BHLH domain-containing protein</fullName>
    </recommendedName>
</protein>
<dbReference type="InterPro" id="IPR036638">
    <property type="entry name" value="HLH_DNA-bd_sf"/>
</dbReference>
<organism evidence="3 4">
    <name type="scientific">Diplocarpon rosae</name>
    <dbReference type="NCBI Taxonomy" id="946125"/>
    <lineage>
        <taxon>Eukaryota</taxon>
        <taxon>Fungi</taxon>
        <taxon>Dikarya</taxon>
        <taxon>Ascomycota</taxon>
        <taxon>Pezizomycotina</taxon>
        <taxon>Leotiomycetes</taxon>
        <taxon>Helotiales</taxon>
        <taxon>Drepanopezizaceae</taxon>
        <taxon>Diplocarpon</taxon>
    </lineage>
</organism>
<gene>
    <name evidence="3" type="ORF">QTJ16_005893</name>
</gene>
<feature type="region of interest" description="Disordered" evidence="1">
    <location>
        <begin position="166"/>
        <end position="257"/>
    </location>
</feature>
<dbReference type="AlphaFoldDB" id="A0AAD9SW15"/>
<evidence type="ECO:0000313" key="3">
    <source>
        <dbReference type="EMBL" id="KAK2624700.1"/>
    </source>
</evidence>
<dbReference type="GO" id="GO:0046983">
    <property type="term" value="F:protein dimerization activity"/>
    <property type="evidence" value="ECO:0007669"/>
    <property type="project" value="InterPro"/>
</dbReference>
<dbReference type="PANTHER" id="PTHR47336">
    <property type="entry name" value="TRANSCRIPTION FACTOR HMS1-RELATED"/>
    <property type="match status" value="1"/>
</dbReference>
<dbReference type="SMART" id="SM00353">
    <property type="entry name" value="HLH"/>
    <property type="match status" value="1"/>
</dbReference>
<keyword evidence="4" id="KW-1185">Reference proteome</keyword>
<name>A0AAD9SW15_9HELO</name>
<dbReference type="InterPro" id="IPR052099">
    <property type="entry name" value="Regulatory_TF_Diverse"/>
</dbReference>
<evidence type="ECO:0000313" key="4">
    <source>
        <dbReference type="Proteomes" id="UP001285354"/>
    </source>
</evidence>
<accession>A0AAD9SW15</accession>
<dbReference type="PROSITE" id="PS50888">
    <property type="entry name" value="BHLH"/>
    <property type="match status" value="1"/>
</dbReference>
<dbReference type="CDD" id="cd11399">
    <property type="entry name" value="bHLHzip_scHMS1_like"/>
    <property type="match status" value="1"/>
</dbReference>
<dbReference type="Gene3D" id="4.10.280.10">
    <property type="entry name" value="Helix-loop-helix DNA-binding domain"/>
    <property type="match status" value="1"/>
</dbReference>
<dbReference type="EMBL" id="JAUBYV010000009">
    <property type="protein sequence ID" value="KAK2624700.1"/>
    <property type="molecule type" value="Genomic_DNA"/>
</dbReference>
<dbReference type="InterPro" id="IPR011598">
    <property type="entry name" value="bHLH_dom"/>
</dbReference>
<proteinExistence type="predicted"/>
<sequence>MSARDRVSMTSPPRDLTVPTTYAWDRVAYHDSAVASDLCDSTFSPPSSPADANFNPDIKAAEPACNFGTLDDWMRWDRPSDAALSPTSELFPDFMSEPMSPAMSGRELRGSGYGVRGSIVTGDAAVLGEDLVIDEPLFPTPTALAAPRPGEIAGQEGLYSTPLSWMRLVPSSPQPRRPQQQHNGQLSPEEEYQLCSIAMPPPTQVPGPGSGSPSSPPSSPDPGRSHKRKPSLDGEADDASPEPAHGRHPAPKKTAHNMIEKRYRTNLNDKIAMLRDAVPSLRAMSGKKAPGDAPEDLQGLTPAHKLNKATVLSKATEYIAHLEKQNGSLAQENASLRSRVDAFGILAMARQPPPPPPHLASDQQYIMDGFNTPM</sequence>
<feature type="domain" description="BHLH" evidence="2">
    <location>
        <begin position="251"/>
        <end position="322"/>
    </location>
</feature>